<keyword evidence="3" id="KW-1185">Reference proteome</keyword>
<dbReference type="Proteomes" id="UP001244207">
    <property type="component" value="Unassembled WGS sequence"/>
</dbReference>
<feature type="non-terminal residue" evidence="2">
    <location>
        <position position="1"/>
    </location>
</feature>
<evidence type="ECO:0000256" key="1">
    <source>
        <dbReference type="SAM" id="MobiDB-lite"/>
    </source>
</evidence>
<feature type="region of interest" description="Disordered" evidence="1">
    <location>
        <begin position="1"/>
        <end position="32"/>
    </location>
</feature>
<evidence type="ECO:0000313" key="3">
    <source>
        <dbReference type="Proteomes" id="UP001244207"/>
    </source>
</evidence>
<evidence type="ECO:0000313" key="2">
    <source>
        <dbReference type="EMBL" id="KAK1727757.1"/>
    </source>
</evidence>
<organism evidence="2 3">
    <name type="scientific">Glomerella acutata</name>
    <name type="common">Colletotrichum acutatum</name>
    <dbReference type="NCBI Taxonomy" id="27357"/>
    <lineage>
        <taxon>Eukaryota</taxon>
        <taxon>Fungi</taxon>
        <taxon>Dikarya</taxon>
        <taxon>Ascomycota</taxon>
        <taxon>Pezizomycotina</taxon>
        <taxon>Sordariomycetes</taxon>
        <taxon>Hypocreomycetidae</taxon>
        <taxon>Glomerellales</taxon>
        <taxon>Glomerellaceae</taxon>
        <taxon>Colletotrichum</taxon>
        <taxon>Colletotrichum acutatum species complex</taxon>
    </lineage>
</organism>
<sequence>MGQGKGTGRTGPSEQAAGPSLCRNRRGKSYISNGTSTRTLLAWYIWTWEMVGG</sequence>
<dbReference type="AlphaFoldDB" id="A0AAD8UNP0"/>
<gene>
    <name evidence="2" type="ORF">BDZ83DRAFT_611962</name>
</gene>
<dbReference type="RefSeq" id="XP_060367812.1">
    <property type="nucleotide sequence ID" value="XM_060507692.1"/>
</dbReference>
<dbReference type="EMBL" id="JAHMHS010000022">
    <property type="protein sequence ID" value="KAK1727757.1"/>
    <property type="molecule type" value="Genomic_DNA"/>
</dbReference>
<comment type="caution">
    <text evidence="2">The sequence shown here is derived from an EMBL/GenBank/DDBJ whole genome shotgun (WGS) entry which is preliminary data.</text>
</comment>
<accession>A0AAD8UNP0</accession>
<dbReference type="GeneID" id="85391591"/>
<reference evidence="2" key="1">
    <citation type="submission" date="2021-12" db="EMBL/GenBank/DDBJ databases">
        <title>Comparative genomics, transcriptomics and evolutionary studies reveal genomic signatures of adaptation to plant cell wall in hemibiotrophic fungi.</title>
        <authorList>
            <consortium name="DOE Joint Genome Institute"/>
            <person name="Baroncelli R."/>
            <person name="Diaz J.F."/>
            <person name="Benocci T."/>
            <person name="Peng M."/>
            <person name="Battaglia E."/>
            <person name="Haridas S."/>
            <person name="Andreopoulos W."/>
            <person name="Labutti K."/>
            <person name="Pangilinan J."/>
            <person name="Floch G.L."/>
            <person name="Makela M.R."/>
            <person name="Henrissat B."/>
            <person name="Grigoriev I.V."/>
            <person name="Crouch J.A."/>
            <person name="De Vries R.P."/>
            <person name="Sukno S.A."/>
            <person name="Thon M.R."/>
        </authorList>
    </citation>
    <scope>NUCLEOTIDE SEQUENCE</scope>
    <source>
        <strain evidence="2">CBS 112980</strain>
    </source>
</reference>
<name>A0AAD8UNP0_GLOAC</name>
<protein>
    <submittedName>
        <fullName evidence="2">Uncharacterized protein</fullName>
    </submittedName>
</protein>
<proteinExistence type="predicted"/>